<dbReference type="Gene3D" id="3.40.630.30">
    <property type="match status" value="1"/>
</dbReference>
<protein>
    <recommendedName>
        <fullName evidence="1">N-acetyltransferase domain-containing protein</fullName>
    </recommendedName>
</protein>
<gene>
    <name evidence="2" type="ORF">PV07_03469</name>
</gene>
<dbReference type="OrthoDB" id="2744543at2759"/>
<dbReference type="Proteomes" id="UP000054466">
    <property type="component" value="Unassembled WGS sequence"/>
</dbReference>
<dbReference type="InterPro" id="IPR000182">
    <property type="entry name" value="GNAT_dom"/>
</dbReference>
<dbReference type="VEuPathDB" id="FungiDB:PV07_03469"/>
<dbReference type="InterPro" id="IPR052523">
    <property type="entry name" value="Trichothecene_AcTrans"/>
</dbReference>
<dbReference type="EMBL" id="KN847041">
    <property type="protein sequence ID" value="KIW31881.1"/>
    <property type="molecule type" value="Genomic_DNA"/>
</dbReference>
<organism evidence="2 3">
    <name type="scientific">Cladophialophora immunda</name>
    <dbReference type="NCBI Taxonomy" id="569365"/>
    <lineage>
        <taxon>Eukaryota</taxon>
        <taxon>Fungi</taxon>
        <taxon>Dikarya</taxon>
        <taxon>Ascomycota</taxon>
        <taxon>Pezizomycotina</taxon>
        <taxon>Eurotiomycetes</taxon>
        <taxon>Chaetothyriomycetidae</taxon>
        <taxon>Chaetothyriales</taxon>
        <taxon>Herpotrichiellaceae</taxon>
        <taxon>Cladophialophora</taxon>
    </lineage>
</organism>
<evidence type="ECO:0000313" key="3">
    <source>
        <dbReference type="Proteomes" id="UP000054466"/>
    </source>
</evidence>
<dbReference type="EMBL" id="KN847041">
    <property type="protein sequence ID" value="KIW31880.1"/>
    <property type="molecule type" value="Genomic_DNA"/>
</dbReference>
<dbReference type="GeneID" id="27342663"/>
<evidence type="ECO:0000313" key="2">
    <source>
        <dbReference type="EMBL" id="KIW31880.1"/>
    </source>
</evidence>
<accession>A0A0D2CPD7</accession>
<keyword evidence="3" id="KW-1185">Reference proteome</keyword>
<dbReference type="AlphaFoldDB" id="A0A0D2CPD7"/>
<dbReference type="PANTHER" id="PTHR42791">
    <property type="entry name" value="GNAT FAMILY ACETYLTRANSFERASE"/>
    <property type="match status" value="1"/>
</dbReference>
<dbReference type="SUPFAM" id="SSF55729">
    <property type="entry name" value="Acyl-CoA N-acyltransferases (Nat)"/>
    <property type="match status" value="1"/>
</dbReference>
<name>A0A0D2CPD7_9EURO</name>
<proteinExistence type="predicted"/>
<dbReference type="STRING" id="569365.A0A0D2CPD7"/>
<dbReference type="PANTHER" id="PTHR42791:SF1">
    <property type="entry name" value="N-ACETYLTRANSFERASE DOMAIN-CONTAINING PROTEIN"/>
    <property type="match status" value="1"/>
</dbReference>
<dbReference type="CDD" id="cd04301">
    <property type="entry name" value="NAT_SF"/>
    <property type="match status" value="1"/>
</dbReference>
<dbReference type="HOGENOM" id="CLU_060131_6_5_1"/>
<dbReference type="RefSeq" id="XP_016252096.1">
    <property type="nucleotide sequence ID" value="XM_016390194.1"/>
</dbReference>
<dbReference type="InterPro" id="IPR016181">
    <property type="entry name" value="Acyl_CoA_acyltransferase"/>
</dbReference>
<feature type="domain" description="N-acetyltransferase" evidence="1">
    <location>
        <begin position="77"/>
        <end position="214"/>
    </location>
</feature>
<sequence length="218" mass="24229">MPAFVLVPASPSDLEEVARVQFAACASDHGFPVIFPKGATLTSITHFVHAYENDLENDPSCHLMVVKEAMSGEIASFAVWHFYPPKSQEEVEQEMLMRDFPLPDDAVKELGSRLAHNSIRKRHEVVASAIGTEKPYVYLAAVGTSPKYQKQGAASLLVQWGLERADDRGLPAYVESAPAALRLYEKHGFKEVCKLPLEMSPWKEGEYLNVCMVRQPPS</sequence>
<evidence type="ECO:0000259" key="1">
    <source>
        <dbReference type="PROSITE" id="PS51186"/>
    </source>
</evidence>
<dbReference type="RefSeq" id="XP_016252097.1">
    <property type="nucleotide sequence ID" value="XM_016390195.1"/>
</dbReference>
<dbReference type="Pfam" id="PF00583">
    <property type="entry name" value="Acetyltransf_1"/>
    <property type="match status" value="1"/>
</dbReference>
<dbReference type="PROSITE" id="PS51186">
    <property type="entry name" value="GNAT"/>
    <property type="match status" value="1"/>
</dbReference>
<dbReference type="GO" id="GO:0016747">
    <property type="term" value="F:acyltransferase activity, transferring groups other than amino-acyl groups"/>
    <property type="evidence" value="ECO:0007669"/>
    <property type="project" value="InterPro"/>
</dbReference>
<reference evidence="2 3" key="1">
    <citation type="submission" date="2015-01" db="EMBL/GenBank/DDBJ databases">
        <title>The Genome Sequence of Cladophialophora immunda CBS83496.</title>
        <authorList>
            <consortium name="The Broad Institute Genomics Platform"/>
            <person name="Cuomo C."/>
            <person name="de Hoog S."/>
            <person name="Gorbushina A."/>
            <person name="Stielow B."/>
            <person name="Teixiera M."/>
            <person name="Abouelleil A."/>
            <person name="Chapman S.B."/>
            <person name="Priest M."/>
            <person name="Young S.K."/>
            <person name="Wortman J."/>
            <person name="Nusbaum C."/>
            <person name="Birren B."/>
        </authorList>
    </citation>
    <scope>NUCLEOTIDE SEQUENCE [LARGE SCALE GENOMIC DNA]</scope>
    <source>
        <strain evidence="2 3">CBS 83496</strain>
    </source>
</reference>